<protein>
    <submittedName>
        <fullName evidence="1">Uncharacterized protein</fullName>
    </submittedName>
</protein>
<dbReference type="HOGENOM" id="CLU_3215886_0_0_9"/>
<evidence type="ECO:0000313" key="2">
    <source>
        <dbReference type="Proteomes" id="UP000004835"/>
    </source>
</evidence>
<dbReference type="Proteomes" id="UP000004835">
    <property type="component" value="Unassembled WGS sequence"/>
</dbReference>
<dbReference type="EMBL" id="AEWT01000001">
    <property type="protein sequence ID" value="EGC71312.1"/>
    <property type="molecule type" value="Genomic_DNA"/>
</dbReference>
<proteinExistence type="predicted"/>
<organism evidence="1 2">
    <name type="scientific">Enterococcus casseliflavus ATCC 12755</name>
    <dbReference type="NCBI Taxonomy" id="888066"/>
    <lineage>
        <taxon>Bacteria</taxon>
        <taxon>Bacillati</taxon>
        <taxon>Bacillota</taxon>
        <taxon>Bacilli</taxon>
        <taxon>Lactobacillales</taxon>
        <taxon>Enterococcaceae</taxon>
        <taxon>Enterococcus</taxon>
    </lineage>
</organism>
<sequence length="44" mass="5208">MIKNTTLKKANHLLIRLDNDAICCFIIETIRIMKDNRLFSNILF</sequence>
<comment type="caution">
    <text evidence="1">The sequence shown here is derived from an EMBL/GenBank/DDBJ whole genome shotgun (WGS) entry which is preliminary data.</text>
</comment>
<accession>F0EF44</accession>
<dbReference type="AlphaFoldDB" id="F0EF44"/>
<evidence type="ECO:0000313" key="1">
    <source>
        <dbReference type="EMBL" id="EGC71312.1"/>
    </source>
</evidence>
<name>F0EF44_ENTCA</name>
<reference evidence="1 2" key="1">
    <citation type="submission" date="2011-01" db="EMBL/GenBank/DDBJ databases">
        <authorList>
            <person name="Muzny D."/>
            <person name="Qin X."/>
            <person name="Deng J."/>
            <person name="Jiang H."/>
            <person name="Liu Y."/>
            <person name="Qu J."/>
            <person name="Song X.-Z."/>
            <person name="Zhang L."/>
            <person name="Thornton R."/>
            <person name="Coyle M."/>
            <person name="Francisco L."/>
            <person name="Jackson L."/>
            <person name="Javaid M."/>
            <person name="Korchina V."/>
            <person name="Kovar C."/>
            <person name="Mata R."/>
            <person name="Mathew T."/>
            <person name="Ngo R."/>
            <person name="Nguyen L."/>
            <person name="Nguyen N."/>
            <person name="Okwuonu G."/>
            <person name="Ongeri F."/>
            <person name="Pham C."/>
            <person name="Simmons D."/>
            <person name="Wilczek-Boney K."/>
            <person name="Hale W."/>
            <person name="Jakkamsetti A."/>
            <person name="Pham P."/>
            <person name="Ruth R."/>
            <person name="San Lucas F."/>
            <person name="Warren J."/>
            <person name="Zhang J."/>
            <person name="Zhao Z."/>
            <person name="Zhou C."/>
            <person name="Zhu D."/>
            <person name="Lee S."/>
            <person name="Bess C."/>
            <person name="Blankenburg K."/>
            <person name="Forbes L."/>
            <person name="Fu Q."/>
            <person name="Gubbala S."/>
            <person name="Hirani K."/>
            <person name="Jayaseelan J.C."/>
            <person name="Lara F."/>
            <person name="Munidasa M."/>
            <person name="Palculict T."/>
            <person name="Patil S."/>
            <person name="Pu L.-L."/>
            <person name="Saada N."/>
            <person name="Tang L."/>
            <person name="Weissenberger G."/>
            <person name="Zhu Y."/>
            <person name="Hemphill L."/>
            <person name="Shang Y."/>
            <person name="Youmans B."/>
            <person name="Ayvaz T."/>
            <person name="Ross M."/>
            <person name="Santibanez J."/>
            <person name="Aqrawi P."/>
            <person name="Gross S."/>
            <person name="Joshi V."/>
            <person name="Fowler G."/>
            <person name="Nazareth L."/>
            <person name="Reid J."/>
            <person name="Worley K."/>
            <person name="Petrosino J."/>
            <person name="Highlander S."/>
            <person name="Gibbs R."/>
        </authorList>
    </citation>
    <scope>NUCLEOTIDE SEQUENCE [LARGE SCALE GENOMIC DNA]</scope>
    <source>
        <strain evidence="1 2">ATCC 12755</strain>
    </source>
</reference>
<gene>
    <name evidence="1" type="ORF">HMPREF9087_0062</name>
</gene>